<proteinExistence type="predicted"/>
<sequence>MSKRANKPANVLRYPKEPNCSERLKRSSGFTSFSTDSDFAYLFVPCTDGTIYQYALCNLRPYPGHPVYILEGHEEETDVVAWNDYFQIFTASNDLTYRLWTILPKDEPSMHRKTSNRVNAIKCSSSVEKDGNADLMSAVQSFEKMIVTPHKDIASSQTGGHQAEFPAKRKLPFTSPFKQTTDGQTTSSRKQLKVFDFPKSPVHHLRNPFNFPTPTFDLPNRVMHQKQLQRTTATSEAASITISQPVCAISTSKLRPSTVQRPVHKLLTTMPASNKPLCKGLLKPKSLLDYFDVL</sequence>
<reference evidence="3 4" key="2">
    <citation type="submission" date="2018-11" db="EMBL/GenBank/DDBJ databases">
        <authorList>
            <consortium name="Pathogen Informatics"/>
        </authorList>
    </citation>
    <scope>NUCLEOTIDE SEQUENCE [LARGE SCALE GENOMIC DNA]</scope>
</reference>
<evidence type="ECO:0000313" key="4">
    <source>
        <dbReference type="Proteomes" id="UP000270296"/>
    </source>
</evidence>
<dbReference type="GO" id="GO:0043161">
    <property type="term" value="P:proteasome-mediated ubiquitin-dependent protein catabolic process"/>
    <property type="evidence" value="ECO:0007669"/>
    <property type="project" value="TreeGrafter"/>
</dbReference>
<dbReference type="SUPFAM" id="SSF50978">
    <property type="entry name" value="WD40 repeat-like"/>
    <property type="match status" value="1"/>
</dbReference>
<keyword evidence="2" id="KW-0833">Ubl conjugation pathway</keyword>
<evidence type="ECO:0000256" key="1">
    <source>
        <dbReference type="ARBA" id="ARBA00004906"/>
    </source>
</evidence>
<evidence type="ECO:0000313" key="5">
    <source>
        <dbReference type="WBParaSite" id="SBAD_0000487601-mRNA-1"/>
    </source>
</evidence>
<dbReference type="Gene3D" id="2.130.10.10">
    <property type="entry name" value="YVTN repeat-like/Quinoprotein amine dehydrogenase"/>
    <property type="match status" value="1"/>
</dbReference>
<dbReference type="InterPro" id="IPR036322">
    <property type="entry name" value="WD40_repeat_dom_sf"/>
</dbReference>
<organism evidence="5">
    <name type="scientific">Soboliphyme baturini</name>
    <dbReference type="NCBI Taxonomy" id="241478"/>
    <lineage>
        <taxon>Eukaryota</taxon>
        <taxon>Metazoa</taxon>
        <taxon>Ecdysozoa</taxon>
        <taxon>Nematoda</taxon>
        <taxon>Enoplea</taxon>
        <taxon>Dorylaimia</taxon>
        <taxon>Dioctophymatida</taxon>
        <taxon>Dioctophymatoidea</taxon>
        <taxon>Soboliphymatidae</taxon>
        <taxon>Soboliphyme</taxon>
    </lineage>
</organism>
<name>A0A183IM34_9BILA</name>
<dbReference type="InterPro" id="IPR051865">
    <property type="entry name" value="WD-repeat_CDT2_adapter"/>
</dbReference>
<dbReference type="PANTHER" id="PTHR22852:SF0">
    <property type="entry name" value="DENTICLELESS PROTEIN HOMOLOG"/>
    <property type="match status" value="1"/>
</dbReference>
<keyword evidence="4" id="KW-1185">Reference proteome</keyword>
<dbReference type="OrthoDB" id="2096344at2759"/>
<dbReference type="AlphaFoldDB" id="A0A183IM34"/>
<reference evidence="5" key="1">
    <citation type="submission" date="2016-06" db="UniProtKB">
        <authorList>
            <consortium name="WormBaseParasite"/>
        </authorList>
    </citation>
    <scope>IDENTIFICATION</scope>
</reference>
<dbReference type="InterPro" id="IPR015943">
    <property type="entry name" value="WD40/YVTN_repeat-like_dom_sf"/>
</dbReference>
<dbReference type="EMBL" id="UZAM01008480">
    <property type="protein sequence ID" value="VDP05143.1"/>
    <property type="molecule type" value="Genomic_DNA"/>
</dbReference>
<comment type="pathway">
    <text evidence="1">Protein modification; protein ubiquitination.</text>
</comment>
<dbReference type="Proteomes" id="UP000270296">
    <property type="component" value="Unassembled WGS sequence"/>
</dbReference>
<dbReference type="GO" id="GO:0005634">
    <property type="term" value="C:nucleus"/>
    <property type="evidence" value="ECO:0007669"/>
    <property type="project" value="TreeGrafter"/>
</dbReference>
<protein>
    <submittedName>
        <fullName evidence="5">WD_REPEATS_REGION domain-containing protein</fullName>
    </submittedName>
</protein>
<dbReference type="PANTHER" id="PTHR22852">
    <property type="entry name" value="LETHAL 2 DENTICLELESS PROTEIN RETINOIC ACID-REGULATED NUCLEAR MATRIX-ASSOCIATED PROTEIN"/>
    <property type="match status" value="1"/>
</dbReference>
<evidence type="ECO:0000256" key="2">
    <source>
        <dbReference type="ARBA" id="ARBA00022786"/>
    </source>
</evidence>
<dbReference type="GO" id="GO:0030674">
    <property type="term" value="F:protein-macromolecule adaptor activity"/>
    <property type="evidence" value="ECO:0007669"/>
    <property type="project" value="TreeGrafter"/>
</dbReference>
<accession>A0A183IM34</accession>
<dbReference type="WBParaSite" id="SBAD_0000487601-mRNA-1">
    <property type="protein sequence ID" value="SBAD_0000487601-mRNA-1"/>
    <property type="gene ID" value="SBAD_0000487601"/>
</dbReference>
<gene>
    <name evidence="3" type="ORF">SBAD_LOCUS4680</name>
</gene>
<evidence type="ECO:0000313" key="3">
    <source>
        <dbReference type="EMBL" id="VDP05143.1"/>
    </source>
</evidence>